<dbReference type="InterPro" id="IPR038573">
    <property type="entry name" value="BrnT_sf"/>
</dbReference>
<evidence type="ECO:0000313" key="2">
    <source>
        <dbReference type="Proteomes" id="UP000215027"/>
    </source>
</evidence>
<proteinExistence type="predicted"/>
<reference evidence="1" key="1">
    <citation type="submission" date="2016-01" db="EMBL/GenBank/DDBJ databases">
        <authorList>
            <person name="Mcilroy J.S."/>
            <person name="Karst M S."/>
            <person name="Albertsen M."/>
        </authorList>
    </citation>
    <scope>NUCLEOTIDE SEQUENCE</scope>
    <source>
        <strain evidence="1">Cfx-K</strain>
    </source>
</reference>
<sequence>MASESKTTFEWDAEKEQANLEKHGISFTLAQYAFTDSRRIILEDVTHSTETEKRYFCLGKVGEGVVTVRFTYREGHIRIFGAGYWRKGKQIYDRQNRLH</sequence>
<accession>A0A160T6S7</accession>
<name>A0A160T6S7_9CHLR</name>
<dbReference type="AlphaFoldDB" id="A0A160T6S7"/>
<evidence type="ECO:0008006" key="3">
    <source>
        <dbReference type="Google" id="ProtNLM"/>
    </source>
</evidence>
<keyword evidence="2" id="KW-1185">Reference proteome</keyword>
<evidence type="ECO:0000313" key="1">
    <source>
        <dbReference type="EMBL" id="CUS04520.2"/>
    </source>
</evidence>
<dbReference type="OrthoDB" id="9802417at2"/>
<dbReference type="Pfam" id="PF04365">
    <property type="entry name" value="BrnT_toxin"/>
    <property type="match status" value="1"/>
</dbReference>
<dbReference type="Gene3D" id="3.10.450.530">
    <property type="entry name" value="Ribonuclease toxin, BrnT, of type II toxin-antitoxin system"/>
    <property type="match status" value="1"/>
</dbReference>
<dbReference type="KEGG" id="pbf:CFX0092_A2642"/>
<gene>
    <name evidence="1" type="ORF">CFX0092_A2642</name>
</gene>
<organism evidence="1 2">
    <name type="scientific">Candidatus Promineifilum breve</name>
    <dbReference type="NCBI Taxonomy" id="1806508"/>
    <lineage>
        <taxon>Bacteria</taxon>
        <taxon>Bacillati</taxon>
        <taxon>Chloroflexota</taxon>
        <taxon>Ardenticatenia</taxon>
        <taxon>Candidatus Promineifilales</taxon>
        <taxon>Candidatus Promineifilaceae</taxon>
        <taxon>Candidatus Promineifilum</taxon>
    </lineage>
</organism>
<dbReference type="EMBL" id="LN890655">
    <property type="protein sequence ID" value="CUS04520.2"/>
    <property type="molecule type" value="Genomic_DNA"/>
</dbReference>
<dbReference type="InterPro" id="IPR007460">
    <property type="entry name" value="BrnT_toxin"/>
</dbReference>
<protein>
    <recommendedName>
        <fullName evidence="3">BrnT family toxin</fullName>
    </recommendedName>
</protein>
<dbReference type="RefSeq" id="WP_102136574.1">
    <property type="nucleotide sequence ID" value="NZ_LN890655.1"/>
</dbReference>
<dbReference type="Proteomes" id="UP000215027">
    <property type="component" value="Chromosome I"/>
</dbReference>